<gene>
    <name evidence="2" type="ORF">MT2528_0164</name>
</gene>
<keyword evidence="3" id="KW-1185">Reference proteome</keyword>
<keyword evidence="1" id="KW-0472">Membrane</keyword>
<proteinExistence type="predicted"/>
<dbReference type="EMBL" id="FPLJ01000005">
    <property type="protein sequence ID" value="SGY82003.1"/>
    <property type="molecule type" value="Genomic_DNA"/>
</dbReference>
<dbReference type="GeneID" id="61293893"/>
<dbReference type="Pfam" id="PF03929">
    <property type="entry name" value="PepSY_TM"/>
    <property type="match status" value="1"/>
</dbReference>
<keyword evidence="1" id="KW-0812">Transmembrane</keyword>
<reference evidence="2 3" key="1">
    <citation type="submission" date="2016-11" db="EMBL/GenBank/DDBJ databases">
        <authorList>
            <person name="Klemetsen T."/>
        </authorList>
    </citation>
    <scope>NUCLEOTIDE SEQUENCE [LARGE SCALE GENOMIC DNA]</scope>
    <source>
        <strain evidence="2">MT 2528</strain>
    </source>
</reference>
<keyword evidence="1" id="KW-1133">Transmembrane helix</keyword>
<comment type="caution">
    <text evidence="2">The sequence shown here is derived from an EMBL/GenBank/DDBJ whole genome shotgun (WGS) entry which is preliminary data.</text>
</comment>
<evidence type="ECO:0000313" key="2">
    <source>
        <dbReference type="EMBL" id="SGY82003.1"/>
    </source>
</evidence>
<dbReference type="InterPro" id="IPR005625">
    <property type="entry name" value="PepSY-ass_TM"/>
</dbReference>
<feature type="transmembrane region" description="Helical" evidence="1">
    <location>
        <begin position="9"/>
        <end position="30"/>
    </location>
</feature>
<dbReference type="Proteomes" id="UP000182660">
    <property type="component" value="Unassembled WGS sequence"/>
</dbReference>
<evidence type="ECO:0008006" key="4">
    <source>
        <dbReference type="Google" id="ProtNLM"/>
    </source>
</evidence>
<evidence type="ECO:0000313" key="3">
    <source>
        <dbReference type="Proteomes" id="UP000182660"/>
    </source>
</evidence>
<evidence type="ECO:0000256" key="1">
    <source>
        <dbReference type="SAM" id="Phobius"/>
    </source>
</evidence>
<organism evidence="2 3">
    <name type="scientific">Moritella viscosa</name>
    <dbReference type="NCBI Taxonomy" id="80854"/>
    <lineage>
        <taxon>Bacteria</taxon>
        <taxon>Pseudomonadati</taxon>
        <taxon>Pseudomonadota</taxon>
        <taxon>Gammaproteobacteria</taxon>
        <taxon>Alteromonadales</taxon>
        <taxon>Moritellaceae</taxon>
        <taxon>Moritella</taxon>
    </lineage>
</organism>
<name>A0ABY1H6C7_9GAMM</name>
<accession>A0ABY1H6C7</accession>
<sequence>MNTYQLHRYLGYLLILPVTLWAFTGAFFLIKPGYKDAYEQLQITRNPLSSILQLSPEPEWQAVAINQTILGSHYRVQIENKWQHINPLNNQILPEPSAQSIISLLQDAVKHNPQRYGLVLNYKDGIAFTDSGVKLIFDWSHLSLRQQGLDSRIFNTMYDIHYLRWTGNKTFNQWFGYVGLGLLVLMALTGIVMIKKSSTTIK</sequence>
<dbReference type="RefSeq" id="WP_075470873.1">
    <property type="nucleotide sequence ID" value="NZ_CAWQZC010000077.1"/>
</dbReference>
<feature type="transmembrane region" description="Helical" evidence="1">
    <location>
        <begin position="174"/>
        <end position="194"/>
    </location>
</feature>
<protein>
    <recommendedName>
        <fullName evidence="4">PepSY-associated TM helix</fullName>
    </recommendedName>
</protein>